<protein>
    <submittedName>
        <fullName evidence="2">Uncharacterized protein</fullName>
    </submittedName>
</protein>
<dbReference type="AlphaFoldDB" id="G2R0U7"/>
<dbReference type="KEGG" id="ttt:THITE_2086328"/>
<dbReference type="GeneID" id="11517005"/>
<dbReference type="RefSeq" id="XP_003651175.1">
    <property type="nucleotide sequence ID" value="XM_003651127.1"/>
</dbReference>
<name>G2R0U7_THETT</name>
<feature type="compositionally biased region" description="Basic residues" evidence="1">
    <location>
        <begin position="77"/>
        <end position="87"/>
    </location>
</feature>
<dbReference type="eggNOG" id="ENOG502RW68">
    <property type="taxonomic scope" value="Eukaryota"/>
</dbReference>
<proteinExistence type="predicted"/>
<dbReference type="HOGENOM" id="CLU_1653358_0_0_1"/>
<feature type="compositionally biased region" description="Polar residues" evidence="1">
    <location>
        <begin position="106"/>
        <end position="117"/>
    </location>
</feature>
<dbReference type="Proteomes" id="UP000008181">
    <property type="component" value="Chromosome 2"/>
</dbReference>
<gene>
    <name evidence="2" type="ORF">THITE_2086328</name>
</gene>
<reference evidence="2 3" key="1">
    <citation type="journal article" date="2011" name="Nat. Biotechnol.">
        <title>Comparative genomic analysis of the thermophilic biomass-degrading fungi Myceliophthora thermophila and Thielavia terrestris.</title>
        <authorList>
            <person name="Berka R.M."/>
            <person name="Grigoriev I.V."/>
            <person name="Otillar R."/>
            <person name="Salamov A."/>
            <person name="Grimwood J."/>
            <person name="Reid I."/>
            <person name="Ishmael N."/>
            <person name="John T."/>
            <person name="Darmond C."/>
            <person name="Moisan M.-C."/>
            <person name="Henrissat B."/>
            <person name="Coutinho P.M."/>
            <person name="Lombard V."/>
            <person name="Natvig D.O."/>
            <person name="Lindquist E."/>
            <person name="Schmutz J."/>
            <person name="Lucas S."/>
            <person name="Harris P."/>
            <person name="Powlowski J."/>
            <person name="Bellemare A."/>
            <person name="Taylor D."/>
            <person name="Butler G."/>
            <person name="de Vries R.P."/>
            <person name="Allijn I.E."/>
            <person name="van den Brink J."/>
            <person name="Ushinsky S."/>
            <person name="Storms R."/>
            <person name="Powell A.J."/>
            <person name="Paulsen I.T."/>
            <person name="Elbourne L.D.H."/>
            <person name="Baker S.E."/>
            <person name="Magnuson J."/>
            <person name="LaBoissiere S."/>
            <person name="Clutterbuck A.J."/>
            <person name="Martinez D."/>
            <person name="Wogulis M."/>
            <person name="de Leon A.L."/>
            <person name="Rey M.W."/>
            <person name="Tsang A."/>
        </authorList>
    </citation>
    <scope>NUCLEOTIDE SEQUENCE [LARGE SCALE GENOMIC DNA]</scope>
    <source>
        <strain evidence="3">ATCC 38088 / NRRL 8126</strain>
    </source>
</reference>
<keyword evidence="3" id="KW-1185">Reference proteome</keyword>
<dbReference type="EMBL" id="CP003010">
    <property type="protein sequence ID" value="AEO64839.1"/>
    <property type="molecule type" value="Genomic_DNA"/>
</dbReference>
<evidence type="ECO:0000256" key="1">
    <source>
        <dbReference type="SAM" id="MobiDB-lite"/>
    </source>
</evidence>
<sequence>MPFQNLLETLTKDVSFGEDIDLILGLTTTAFAADQLLKAMVDKKHMTRHLGLAGLSGVAAAAAFTMMRREHRERHPTARPRRHRSHRHGTENDLDSDCDDGCPHAQSPSRTQAQQVQGEARQEETLATTQIHGQGRLQEHWKPSLSSAPHHPHSPVRRAT</sequence>
<organism evidence="2 3">
    <name type="scientific">Thermothielavioides terrestris (strain ATCC 38088 / NRRL 8126)</name>
    <name type="common">Thielavia terrestris</name>
    <dbReference type="NCBI Taxonomy" id="578455"/>
    <lineage>
        <taxon>Eukaryota</taxon>
        <taxon>Fungi</taxon>
        <taxon>Dikarya</taxon>
        <taxon>Ascomycota</taxon>
        <taxon>Pezizomycotina</taxon>
        <taxon>Sordariomycetes</taxon>
        <taxon>Sordariomycetidae</taxon>
        <taxon>Sordariales</taxon>
        <taxon>Chaetomiaceae</taxon>
        <taxon>Thermothielavioides</taxon>
        <taxon>Thermothielavioides terrestris</taxon>
    </lineage>
</organism>
<feature type="region of interest" description="Disordered" evidence="1">
    <location>
        <begin position="69"/>
        <end position="160"/>
    </location>
</feature>
<evidence type="ECO:0000313" key="3">
    <source>
        <dbReference type="Proteomes" id="UP000008181"/>
    </source>
</evidence>
<evidence type="ECO:0000313" key="2">
    <source>
        <dbReference type="EMBL" id="AEO64839.1"/>
    </source>
</evidence>
<feature type="compositionally biased region" description="Basic residues" evidence="1">
    <location>
        <begin position="150"/>
        <end position="160"/>
    </location>
</feature>
<accession>G2R0U7</accession>